<dbReference type="InterPro" id="IPR002885">
    <property type="entry name" value="PPR_rpt"/>
</dbReference>
<sequence>MDADAGEQRTAETQRRLDYLRRALAARQAEAAWRAYLAVQDKVPVTYRVEMAILLQRATQSTADAALRAERLCHILVSWPAIQAPPAGAPSEAMEMAQAEIRAQRRCLDAYLAVENRVDQVRHAVTVFLGRQERGWRDGRIDALLDASPTEMARRPSLWTLSSLMRVYALQAMPAACRAWMLRMQHAYGLYANNACWHWMVVAWLRAGRPREAVGVVTREMPRAGVRVLARSWMVLLRTLAADLTRPSKYLGAAWQTDLRQCQLAADALLRYLEKHYCGPMDDWMLQKGVDGAPVPDASADAAMKLQPHLDVGRYGLNERVFASAAVLALKLRRNTMAERLRACCNAIHGRASMDSSILLRKEVEHWCSAGKYDKAVAAAERLPPERRHQPYVVSILMTAARRAGRPDEAVAHFEHARDSGLCAPNAYMWTALIAAHAERMDLTAAQQAFDDMLQAGEQPGVAGYTALLVAYGKCGLLENAEATIRRMQENRSENQPNQKTWCALADAYAKAGEIDRVIAMLLQHNRTPAASDANHDGAASTSCSDSGSRSLDMISINTVMAALNRAGRPRDVLHLWRAAFDAGRGGDDAPLRHRRPDDTLERRSWNFATLCIVLDTCAWHQLPAEGERVWREATRGLLDLPTAPSDTSMVAVDPLFTSTSGMATAAAADAKLDHADSANAAASSTPATHRKFRGDGKQPMRDRLSRRCWYSYVGLLGRTGRVHEIPAVIECMIGLGRIPHKPLLLHAFAFLMDAGAEDEVMRIGRMVSGVRQLVSAPGNLLPTEAEIAAYYRNRG</sequence>
<evidence type="ECO:0000256" key="3">
    <source>
        <dbReference type="ARBA" id="ARBA00044493"/>
    </source>
</evidence>
<dbReference type="PANTHER" id="PTHR47447:SF17">
    <property type="entry name" value="OS12G0638900 PROTEIN"/>
    <property type="match status" value="1"/>
</dbReference>
<feature type="compositionally biased region" description="Polar residues" evidence="6">
    <location>
        <begin position="540"/>
        <end position="549"/>
    </location>
</feature>
<comment type="subunit">
    <text evidence="4">Binds to mitochondrial small subunit 15S rRNA.</text>
</comment>
<feature type="repeat" description="PPR" evidence="5">
    <location>
        <begin position="426"/>
        <end position="460"/>
    </location>
</feature>
<evidence type="ECO:0008006" key="9">
    <source>
        <dbReference type="Google" id="ProtNLM"/>
    </source>
</evidence>
<evidence type="ECO:0000256" key="1">
    <source>
        <dbReference type="ARBA" id="ARBA00006192"/>
    </source>
</evidence>
<evidence type="ECO:0000256" key="4">
    <source>
        <dbReference type="ARBA" id="ARBA00044511"/>
    </source>
</evidence>
<feature type="repeat" description="PPR" evidence="5">
    <location>
        <begin position="193"/>
        <end position="228"/>
    </location>
</feature>
<accession>A0A4P9XT71</accession>
<dbReference type="Pfam" id="PF13812">
    <property type="entry name" value="PPR_3"/>
    <property type="match status" value="1"/>
</dbReference>
<organism evidence="7 8">
    <name type="scientific">Thamnocephalis sphaerospora</name>
    <dbReference type="NCBI Taxonomy" id="78915"/>
    <lineage>
        <taxon>Eukaryota</taxon>
        <taxon>Fungi</taxon>
        <taxon>Fungi incertae sedis</taxon>
        <taxon>Zoopagomycota</taxon>
        <taxon>Zoopagomycotina</taxon>
        <taxon>Zoopagomycetes</taxon>
        <taxon>Zoopagales</taxon>
        <taxon>Sigmoideomycetaceae</taxon>
        <taxon>Thamnocephalis</taxon>
    </lineage>
</organism>
<comment type="similarity">
    <text evidence="1">Belongs to the CCM1 family.</text>
</comment>
<dbReference type="SUPFAM" id="SSF48452">
    <property type="entry name" value="TPR-like"/>
    <property type="match status" value="1"/>
</dbReference>
<dbReference type="Pfam" id="PF01535">
    <property type="entry name" value="PPR"/>
    <property type="match status" value="1"/>
</dbReference>
<proteinExistence type="inferred from homology"/>
<protein>
    <recommendedName>
        <fullName evidence="9">Pentacotripeptide-repeat region of PRORP domain-containing protein</fullName>
    </recommendedName>
</protein>
<evidence type="ECO:0000256" key="6">
    <source>
        <dbReference type="SAM" id="MobiDB-lite"/>
    </source>
</evidence>
<keyword evidence="8" id="KW-1185">Reference proteome</keyword>
<dbReference type="STRING" id="78915.A0A4P9XT71"/>
<dbReference type="OrthoDB" id="1908178at2759"/>
<dbReference type="PROSITE" id="PS51375">
    <property type="entry name" value="PPR"/>
    <property type="match status" value="2"/>
</dbReference>
<gene>
    <name evidence="7" type="ORF">THASP1DRAFT_22938</name>
</gene>
<reference evidence="8" key="1">
    <citation type="journal article" date="2018" name="Nat. Microbiol.">
        <title>Leveraging single-cell genomics to expand the fungal tree of life.</title>
        <authorList>
            <person name="Ahrendt S.R."/>
            <person name="Quandt C.A."/>
            <person name="Ciobanu D."/>
            <person name="Clum A."/>
            <person name="Salamov A."/>
            <person name="Andreopoulos B."/>
            <person name="Cheng J.F."/>
            <person name="Woyke T."/>
            <person name="Pelin A."/>
            <person name="Henrissat B."/>
            <person name="Reynolds N.K."/>
            <person name="Benny G.L."/>
            <person name="Smith M.E."/>
            <person name="James T.Y."/>
            <person name="Grigoriev I.V."/>
        </authorList>
    </citation>
    <scope>NUCLEOTIDE SEQUENCE [LARGE SCALE GENOMIC DNA]</scope>
    <source>
        <strain evidence="8">RSA 1356</strain>
    </source>
</reference>
<dbReference type="AlphaFoldDB" id="A0A4P9XT71"/>
<evidence type="ECO:0000313" key="7">
    <source>
        <dbReference type="EMBL" id="RKP09192.1"/>
    </source>
</evidence>
<keyword evidence="2" id="KW-0677">Repeat</keyword>
<evidence type="ECO:0000313" key="8">
    <source>
        <dbReference type="Proteomes" id="UP000271241"/>
    </source>
</evidence>
<dbReference type="Gene3D" id="1.25.40.10">
    <property type="entry name" value="Tetratricopeptide repeat domain"/>
    <property type="match status" value="2"/>
</dbReference>
<dbReference type="PANTHER" id="PTHR47447">
    <property type="entry name" value="OS03G0856100 PROTEIN"/>
    <property type="match status" value="1"/>
</dbReference>
<evidence type="ECO:0000256" key="2">
    <source>
        <dbReference type="ARBA" id="ARBA00022737"/>
    </source>
</evidence>
<comment type="function">
    <text evidence="3">Regulates mitochondrial small subunit maturation by controlling 15S rRNA 5'-end processing. Localizes to the 5' precursor of the 15S rRNA in a position that is subsequently occupied by mS47 in the mature yeast mtSSU. Uses structure and sequence-specific RNA recognition, binding to a single-stranded region of the precursor and specifically recognizing bases -6 to -1. The exchange of Ccm1 for mS47 is coupled to the irreversible removal of precursor rRNA that is accompanied by conformational changes of the mitoribosomal proteins uS5m and mS26. These conformational changes signal completion of 5'-end rRNA processing through protection of the mature 5'-end of the 15S rRNA and stabilization of mS47. The removal of the 5' precursor together with the dissociation of Ccm1 may be catalyzed by the 5'-3' exoribonuclease Pet127. Involved in the specific removal of group I introns in mitochondrial encoded transcripts.</text>
</comment>
<evidence type="ECO:0000256" key="5">
    <source>
        <dbReference type="PROSITE-ProRule" id="PRU00708"/>
    </source>
</evidence>
<name>A0A4P9XT71_9FUNG</name>
<feature type="region of interest" description="Disordered" evidence="6">
    <location>
        <begin position="680"/>
        <end position="700"/>
    </location>
</feature>
<feature type="region of interest" description="Disordered" evidence="6">
    <location>
        <begin position="530"/>
        <end position="549"/>
    </location>
</feature>
<dbReference type="EMBL" id="KZ992533">
    <property type="protein sequence ID" value="RKP09192.1"/>
    <property type="molecule type" value="Genomic_DNA"/>
</dbReference>
<dbReference type="InterPro" id="IPR011990">
    <property type="entry name" value="TPR-like_helical_dom_sf"/>
</dbReference>
<dbReference type="Proteomes" id="UP000271241">
    <property type="component" value="Unassembled WGS sequence"/>
</dbReference>